<protein>
    <recommendedName>
        <fullName evidence="4">HdeA/HdeB family protein</fullName>
    </recommendedName>
</protein>
<dbReference type="Proteomes" id="UP000199379">
    <property type="component" value="Unassembled WGS sequence"/>
</dbReference>
<organism evidence="2 3">
    <name type="scientific">Cribrihabitans marinus</name>
    <dbReference type="NCBI Taxonomy" id="1227549"/>
    <lineage>
        <taxon>Bacteria</taxon>
        <taxon>Pseudomonadati</taxon>
        <taxon>Pseudomonadota</taxon>
        <taxon>Alphaproteobacteria</taxon>
        <taxon>Rhodobacterales</taxon>
        <taxon>Paracoccaceae</taxon>
        <taxon>Cribrihabitans</taxon>
    </lineage>
</organism>
<keyword evidence="1" id="KW-0732">Signal</keyword>
<feature type="chain" id="PRO_5011685531" description="HdeA/HdeB family protein" evidence="1">
    <location>
        <begin position="18"/>
        <end position="111"/>
    </location>
</feature>
<dbReference type="AlphaFoldDB" id="A0A1H6RK75"/>
<evidence type="ECO:0000256" key="1">
    <source>
        <dbReference type="SAM" id="SignalP"/>
    </source>
</evidence>
<keyword evidence="3" id="KW-1185">Reference proteome</keyword>
<feature type="signal peptide" evidence="1">
    <location>
        <begin position="1"/>
        <end position="17"/>
    </location>
</feature>
<evidence type="ECO:0008006" key="4">
    <source>
        <dbReference type="Google" id="ProtNLM"/>
    </source>
</evidence>
<name>A0A1H6RK75_9RHOB</name>
<proteinExistence type="predicted"/>
<accession>A0A1H6RK75</accession>
<dbReference type="RefSeq" id="WP_092362033.1">
    <property type="nucleotide sequence ID" value="NZ_BMGV01000001.1"/>
</dbReference>
<evidence type="ECO:0000313" key="2">
    <source>
        <dbReference type="EMBL" id="SEI51592.1"/>
    </source>
</evidence>
<sequence length="111" mass="12722">MTRIALALLLLATPALAQETKEASCGYQAQVIRAIQEARMDRVKLRDVMKVIVASNPPWPANYSKAIPTYAPWVYDQKMRDLRKTDLGTSFEQQCLEQWELIQEQQKQLGN</sequence>
<reference evidence="2 3" key="1">
    <citation type="submission" date="2016-10" db="EMBL/GenBank/DDBJ databases">
        <authorList>
            <person name="de Groot N.N."/>
        </authorList>
    </citation>
    <scope>NUCLEOTIDE SEQUENCE [LARGE SCALE GENOMIC DNA]</scope>
    <source>
        <strain evidence="2 3">DSM 29340</strain>
    </source>
</reference>
<dbReference type="EMBL" id="FNYD01000001">
    <property type="protein sequence ID" value="SEI51592.1"/>
    <property type="molecule type" value="Genomic_DNA"/>
</dbReference>
<dbReference type="OrthoDB" id="7726473at2"/>
<gene>
    <name evidence="2" type="ORF">SAMN05444007_101424</name>
</gene>
<evidence type="ECO:0000313" key="3">
    <source>
        <dbReference type="Proteomes" id="UP000199379"/>
    </source>
</evidence>
<dbReference type="STRING" id="1227549.SAMN05444007_101424"/>